<accession>A0A0A3HT54</accession>
<protein>
    <recommendedName>
        <fullName evidence="1">Polysaccharide pyruvyl transferase domain-containing protein</fullName>
    </recommendedName>
</protein>
<dbReference type="eggNOG" id="COG2327">
    <property type="taxonomic scope" value="Bacteria"/>
</dbReference>
<evidence type="ECO:0000259" key="1">
    <source>
        <dbReference type="Pfam" id="PF04230"/>
    </source>
</evidence>
<dbReference type="Proteomes" id="UP000030408">
    <property type="component" value="Unassembled WGS sequence"/>
</dbReference>
<organism evidence="2 3">
    <name type="scientific">Ureibacillus sinduriensis BLB-1 = JCM 15800</name>
    <dbReference type="NCBI Taxonomy" id="1384057"/>
    <lineage>
        <taxon>Bacteria</taxon>
        <taxon>Bacillati</taxon>
        <taxon>Bacillota</taxon>
        <taxon>Bacilli</taxon>
        <taxon>Bacillales</taxon>
        <taxon>Caryophanaceae</taxon>
        <taxon>Ureibacillus</taxon>
    </lineage>
</organism>
<evidence type="ECO:0000313" key="3">
    <source>
        <dbReference type="Proteomes" id="UP000030408"/>
    </source>
</evidence>
<dbReference type="Pfam" id="PF04230">
    <property type="entry name" value="PS_pyruv_trans"/>
    <property type="match status" value="1"/>
</dbReference>
<dbReference type="AlphaFoldDB" id="A0A0A3HT54"/>
<proteinExistence type="predicted"/>
<dbReference type="PANTHER" id="PTHR36836:SF1">
    <property type="entry name" value="COLANIC ACID BIOSYNTHESIS PROTEIN WCAK"/>
    <property type="match status" value="1"/>
</dbReference>
<dbReference type="RefSeq" id="WP_036200270.1">
    <property type="nucleotide sequence ID" value="NZ_AVCY01000007.1"/>
</dbReference>
<dbReference type="STRING" id="1384057.CD33_09640"/>
<feature type="domain" description="Polysaccharide pyruvyl transferase" evidence="1">
    <location>
        <begin position="14"/>
        <end position="287"/>
    </location>
</feature>
<keyword evidence="3" id="KW-1185">Reference proteome</keyword>
<gene>
    <name evidence="2" type="ORF">CD33_09640</name>
</gene>
<dbReference type="EMBL" id="JPVO01000049">
    <property type="protein sequence ID" value="KGR75756.1"/>
    <property type="molecule type" value="Genomic_DNA"/>
</dbReference>
<name>A0A0A3HT54_9BACL</name>
<comment type="caution">
    <text evidence="2">The sequence shown here is derived from an EMBL/GenBank/DDBJ whole genome shotgun (WGS) entry which is preliminary data.</text>
</comment>
<dbReference type="InterPro" id="IPR007345">
    <property type="entry name" value="Polysacch_pyruvyl_Trfase"/>
</dbReference>
<evidence type="ECO:0000313" key="2">
    <source>
        <dbReference type="EMBL" id="KGR75756.1"/>
    </source>
</evidence>
<sequence length="354" mass="40143">MKKLLYIGWIGFNNLGDELLWNIFKDVCGKYLDKERIDLTPSVPGIDLKKIEKYDTVVLGGGSLLLPGYLQILQNAIQKGKSVVIWGTGLDWIEKRNLDLLINDGLNSLEQNFKQKDVEVLDEVIDRALFVGVRGPLTKKAIEIMIGSEKAKKVQIIGDPGLLLQEPNTDISNEKKKVIGINWGTTFNRLYGANETFVEEQLVETAKTLIKAGYKIMIYTVWADDRPSCQRLYDKINDPDNVILDKNLYSENELIAKLSRCKGTINFKLHANFLSLTAKVPAISLGYRFKVFDFAESVGLQYLVVSTDSKQLAQDLLERVEYIEKNEAKIIEQYQSTRKKFEPLLESPFTGNLL</sequence>
<reference evidence="2 3" key="1">
    <citation type="submission" date="2014-02" db="EMBL/GenBank/DDBJ databases">
        <title>Draft genome sequence of Lysinibacillus sinduriensis JCM 15800.</title>
        <authorList>
            <person name="Zhang F."/>
            <person name="Wang G."/>
            <person name="Zhang L."/>
        </authorList>
    </citation>
    <scope>NUCLEOTIDE SEQUENCE [LARGE SCALE GENOMIC DNA]</scope>
    <source>
        <strain evidence="2 3">JCM 15800</strain>
    </source>
</reference>
<dbReference type="PANTHER" id="PTHR36836">
    <property type="entry name" value="COLANIC ACID BIOSYNTHESIS PROTEIN WCAK"/>
    <property type="match status" value="1"/>
</dbReference>